<dbReference type="InterPro" id="IPR005182">
    <property type="entry name" value="YdbS-like_PH"/>
</dbReference>
<evidence type="ECO:0000313" key="4">
    <source>
        <dbReference type="Proteomes" id="UP000229342"/>
    </source>
</evidence>
<feature type="transmembrane region" description="Helical" evidence="1">
    <location>
        <begin position="65"/>
        <end position="87"/>
    </location>
</feature>
<sequence length="174" mass="20297">MLRLEADEKVLYVARKHWFLFATETFFLAVLALLPSILFFIPAPFFDEVFGVVAIRGHIISLVTFFWSLWLMFLWMLFALFWTNFYLDVWIVTNFRVIDIDQVGLFNRTISAFRFDHIQDASVKVSGLLATIIDFGTVEIRTASEESFKFKGVAHPHQLKEKILAEHHRVHTVA</sequence>
<reference evidence="3 4" key="1">
    <citation type="submission" date="2017-09" db="EMBL/GenBank/DDBJ databases">
        <title>Depth-based differentiation of microbial function through sediment-hosted aquifers and enrichment of novel symbionts in the deep terrestrial subsurface.</title>
        <authorList>
            <person name="Probst A.J."/>
            <person name="Ladd B."/>
            <person name="Jarett J.K."/>
            <person name="Geller-Mcgrath D.E."/>
            <person name="Sieber C.M."/>
            <person name="Emerson J.B."/>
            <person name="Anantharaman K."/>
            <person name="Thomas B.C."/>
            <person name="Malmstrom R."/>
            <person name="Stieglmeier M."/>
            <person name="Klingl A."/>
            <person name="Woyke T."/>
            <person name="Ryan C.M."/>
            <person name="Banfield J.F."/>
        </authorList>
    </citation>
    <scope>NUCLEOTIDE SEQUENCE [LARGE SCALE GENOMIC DNA]</scope>
    <source>
        <strain evidence="3">CG11_big_fil_rev_8_21_14_0_20_46_11</strain>
    </source>
</reference>
<dbReference type="PANTHER" id="PTHR37938">
    <property type="entry name" value="BLL0215 PROTEIN"/>
    <property type="match status" value="1"/>
</dbReference>
<feature type="transmembrane region" description="Helical" evidence="1">
    <location>
        <begin position="21"/>
        <end position="45"/>
    </location>
</feature>
<organism evidence="3 4">
    <name type="scientific">Candidatus Taylorbacteria bacterium CG11_big_fil_rev_8_21_14_0_20_46_11</name>
    <dbReference type="NCBI Taxonomy" id="1975025"/>
    <lineage>
        <taxon>Bacteria</taxon>
        <taxon>Candidatus Tayloriibacteriota</taxon>
    </lineage>
</organism>
<name>A0A2H0KC88_9BACT</name>
<dbReference type="PANTHER" id="PTHR37938:SF1">
    <property type="entry name" value="BLL0215 PROTEIN"/>
    <property type="match status" value="1"/>
</dbReference>
<comment type="caution">
    <text evidence="3">The sequence shown here is derived from an EMBL/GenBank/DDBJ whole genome shotgun (WGS) entry which is preliminary data.</text>
</comment>
<protein>
    <recommendedName>
        <fullName evidence="2">YdbS-like PH domain-containing protein</fullName>
    </recommendedName>
</protein>
<gene>
    <name evidence="3" type="ORF">COV91_02130</name>
</gene>
<feature type="domain" description="YdbS-like PH" evidence="2">
    <location>
        <begin position="104"/>
        <end position="163"/>
    </location>
</feature>
<accession>A0A2H0KC88</accession>
<keyword evidence="1" id="KW-0472">Membrane</keyword>
<evidence type="ECO:0000259" key="2">
    <source>
        <dbReference type="Pfam" id="PF03703"/>
    </source>
</evidence>
<keyword evidence="1" id="KW-1133">Transmembrane helix</keyword>
<dbReference type="EMBL" id="PCVG01000024">
    <property type="protein sequence ID" value="PIQ68849.1"/>
    <property type="molecule type" value="Genomic_DNA"/>
</dbReference>
<dbReference type="Pfam" id="PF03703">
    <property type="entry name" value="bPH_2"/>
    <property type="match status" value="1"/>
</dbReference>
<dbReference type="AlphaFoldDB" id="A0A2H0KC88"/>
<proteinExistence type="predicted"/>
<evidence type="ECO:0000313" key="3">
    <source>
        <dbReference type="EMBL" id="PIQ68849.1"/>
    </source>
</evidence>
<keyword evidence="1" id="KW-0812">Transmembrane</keyword>
<dbReference type="Proteomes" id="UP000229342">
    <property type="component" value="Unassembled WGS sequence"/>
</dbReference>
<evidence type="ECO:0000256" key="1">
    <source>
        <dbReference type="SAM" id="Phobius"/>
    </source>
</evidence>